<accession>A0A1V9FPF1</accession>
<evidence type="ECO:0000256" key="1">
    <source>
        <dbReference type="SAM" id="SignalP"/>
    </source>
</evidence>
<dbReference type="SUPFAM" id="SSF54427">
    <property type="entry name" value="NTF2-like"/>
    <property type="match status" value="1"/>
</dbReference>
<dbReference type="OrthoDB" id="7204227at2"/>
<feature type="chain" id="PRO_5013388719" evidence="1">
    <location>
        <begin position="20"/>
        <end position="130"/>
    </location>
</feature>
<keyword evidence="1" id="KW-0732">Signal</keyword>
<dbReference type="RefSeq" id="WP_081153554.1">
    <property type="nucleotide sequence ID" value="NZ_LVYD01000065.1"/>
</dbReference>
<evidence type="ECO:0000313" key="2">
    <source>
        <dbReference type="EMBL" id="OQP60210.1"/>
    </source>
</evidence>
<proteinExistence type="predicted"/>
<dbReference type="Gene3D" id="3.10.450.50">
    <property type="match status" value="1"/>
</dbReference>
<dbReference type="AlphaFoldDB" id="A0A1V9FPF1"/>
<dbReference type="Proteomes" id="UP000192796">
    <property type="component" value="Unassembled WGS sequence"/>
</dbReference>
<sequence>MKKAVFVLVISFLALGVFAQNKDTDAIKAVLKQYNNAIEKLEVKGAEKLFTADSRIYESGASEGSYSHYLEHHLTPELKEFKSFRFSDYTGEVQVAGNYAFASETYNYTIVLVKDNSEIKRKGVATSVLK</sequence>
<dbReference type="InterPro" id="IPR032710">
    <property type="entry name" value="NTF2-like_dom_sf"/>
</dbReference>
<feature type="signal peptide" evidence="1">
    <location>
        <begin position="1"/>
        <end position="19"/>
    </location>
</feature>
<keyword evidence="3" id="KW-1185">Reference proteome</keyword>
<organism evidence="2 3">
    <name type="scientific">Niastella vici</name>
    <dbReference type="NCBI Taxonomy" id="1703345"/>
    <lineage>
        <taxon>Bacteria</taxon>
        <taxon>Pseudomonadati</taxon>
        <taxon>Bacteroidota</taxon>
        <taxon>Chitinophagia</taxon>
        <taxon>Chitinophagales</taxon>
        <taxon>Chitinophagaceae</taxon>
        <taxon>Niastella</taxon>
    </lineage>
</organism>
<protein>
    <submittedName>
        <fullName evidence="2">DUF4440 domain-containing protein</fullName>
    </submittedName>
</protein>
<evidence type="ECO:0000313" key="3">
    <source>
        <dbReference type="Proteomes" id="UP000192796"/>
    </source>
</evidence>
<dbReference type="STRING" id="1703345.A3860_34605"/>
<comment type="caution">
    <text evidence="2">The sequence shown here is derived from an EMBL/GenBank/DDBJ whole genome shotgun (WGS) entry which is preliminary data.</text>
</comment>
<gene>
    <name evidence="2" type="ORF">A3860_34605</name>
</gene>
<dbReference type="EMBL" id="LVYD01000065">
    <property type="protein sequence ID" value="OQP60210.1"/>
    <property type="molecule type" value="Genomic_DNA"/>
</dbReference>
<name>A0A1V9FPF1_9BACT</name>
<reference evidence="2 3" key="1">
    <citation type="submission" date="2016-03" db="EMBL/GenBank/DDBJ databases">
        <title>Niastella vici sp. nov., isolated from farmland soil.</title>
        <authorList>
            <person name="Chen L."/>
            <person name="Wang D."/>
            <person name="Yang S."/>
            <person name="Wang G."/>
        </authorList>
    </citation>
    <scope>NUCLEOTIDE SEQUENCE [LARGE SCALE GENOMIC DNA]</scope>
    <source>
        <strain evidence="2 3">DJ57</strain>
    </source>
</reference>